<keyword evidence="2 6" id="KW-0812">Transmembrane</keyword>
<dbReference type="PANTHER" id="PTHR30386">
    <property type="entry name" value="MEMBRANE FUSION SUBUNIT OF EMRAB-TOLC MULTIDRUG EFFLUX PUMP"/>
    <property type="match status" value="1"/>
</dbReference>
<proteinExistence type="predicted"/>
<evidence type="ECO:0000256" key="3">
    <source>
        <dbReference type="ARBA" id="ARBA00022989"/>
    </source>
</evidence>
<evidence type="ECO:0000256" key="6">
    <source>
        <dbReference type="SAM" id="Phobius"/>
    </source>
</evidence>
<evidence type="ECO:0000313" key="8">
    <source>
        <dbReference type="Proteomes" id="UP001569428"/>
    </source>
</evidence>
<accession>A0ABV4P6D1</accession>
<reference evidence="7 8" key="1">
    <citation type="submission" date="2024-08" db="EMBL/GenBank/DDBJ databases">
        <authorList>
            <person name="Ishaq N."/>
        </authorList>
    </citation>
    <scope>NUCLEOTIDE SEQUENCE [LARGE SCALE GENOMIC DNA]</scope>
    <source>
        <strain evidence="7 8">DSM 18651</strain>
    </source>
</reference>
<gene>
    <name evidence="7" type="ORF">ACCI49_22515</name>
</gene>
<evidence type="ECO:0000256" key="1">
    <source>
        <dbReference type="ARBA" id="ARBA00004167"/>
    </source>
</evidence>
<evidence type="ECO:0000256" key="2">
    <source>
        <dbReference type="ARBA" id="ARBA00022692"/>
    </source>
</evidence>
<organism evidence="7 8">
    <name type="scientific">Microbulbifer epialgicus</name>
    <dbReference type="NCBI Taxonomy" id="393907"/>
    <lineage>
        <taxon>Bacteria</taxon>
        <taxon>Pseudomonadati</taxon>
        <taxon>Pseudomonadota</taxon>
        <taxon>Gammaproteobacteria</taxon>
        <taxon>Cellvibrionales</taxon>
        <taxon>Microbulbiferaceae</taxon>
        <taxon>Microbulbifer</taxon>
    </lineage>
</organism>
<comment type="subcellular location">
    <subcellularLocation>
        <location evidence="1">Membrane</location>
        <topology evidence="1">Single-pass membrane protein</topology>
    </subcellularLocation>
</comment>
<comment type="caution">
    <text evidence="7">The sequence shown here is derived from an EMBL/GenBank/DDBJ whole genome shotgun (WGS) entry which is preliminary data.</text>
</comment>
<dbReference type="PRINTS" id="PR01490">
    <property type="entry name" value="RTXTOXIND"/>
</dbReference>
<dbReference type="PANTHER" id="PTHR30386:SF26">
    <property type="entry name" value="TRANSPORT PROTEIN COMB"/>
    <property type="match status" value="1"/>
</dbReference>
<dbReference type="InterPro" id="IPR050739">
    <property type="entry name" value="MFP"/>
</dbReference>
<dbReference type="EMBL" id="JBGMEK010000119">
    <property type="protein sequence ID" value="MFA0813666.1"/>
    <property type="molecule type" value="Genomic_DNA"/>
</dbReference>
<protein>
    <submittedName>
        <fullName evidence="7">HlyD family secretion protein</fullName>
    </submittedName>
</protein>
<name>A0ABV4P6D1_9GAMM</name>
<keyword evidence="4 6" id="KW-0472">Membrane</keyword>
<evidence type="ECO:0000313" key="7">
    <source>
        <dbReference type="EMBL" id="MFA0813666.1"/>
    </source>
</evidence>
<keyword evidence="8" id="KW-1185">Reference proteome</keyword>
<dbReference type="RefSeq" id="WP_371841478.1">
    <property type="nucleotide sequence ID" value="NZ_JBGMEK010000119.1"/>
</dbReference>
<sequence>MPTPFLHTTRSISADNFHSLALVTVFGISLMVTWAAWFFTKDITAYSVSDQAKLEQEQNTIHVSTQRTGRVVAIQASLGDVLNRGDKLVRLDTASFDLDLDGDSKISQSLEIQLDAIEREQDLLNKKFAKDDKALMGQLKLLRQQYQLQESNQQIQADVADRYERLLKKQQSSELDYLAAKRTYQQMAMATLAAEAEIEAAEGRREQIANEYQLALSELQQRRAEIQSKHAEVNTRIQQGNLAVDEQQLRAPISGKLASFADFREGEVLVAGQHVATIQAKGNISVQAFFPPALALGHIREGQSAQVKLDGFSWARYGQLHARVERVASAVQRDRILVELSLQGEVPPLLPLLHDLPARVEVATGSKTPYQLLLQRVGSMLTGEPDGGLNNSEILP</sequence>
<keyword evidence="3 6" id="KW-1133">Transmembrane helix</keyword>
<evidence type="ECO:0000256" key="4">
    <source>
        <dbReference type="ARBA" id="ARBA00023136"/>
    </source>
</evidence>
<evidence type="ECO:0000256" key="5">
    <source>
        <dbReference type="SAM" id="Coils"/>
    </source>
</evidence>
<feature type="coiled-coil region" evidence="5">
    <location>
        <begin position="191"/>
        <end position="236"/>
    </location>
</feature>
<keyword evidence="5" id="KW-0175">Coiled coil</keyword>
<feature type="transmembrane region" description="Helical" evidence="6">
    <location>
        <begin position="20"/>
        <end position="39"/>
    </location>
</feature>
<dbReference type="Proteomes" id="UP001569428">
    <property type="component" value="Unassembled WGS sequence"/>
</dbReference>